<proteinExistence type="predicted"/>
<dbReference type="AlphaFoldDB" id="A0A286FJ91"/>
<reference evidence="3" key="1">
    <citation type="submission" date="2017-09" db="EMBL/GenBank/DDBJ databases">
        <authorList>
            <person name="Varghese N."/>
            <person name="Submissions S."/>
        </authorList>
    </citation>
    <scope>NUCLEOTIDE SEQUENCE [LARGE SCALE GENOMIC DNA]</scope>
    <source>
        <strain evidence="3">DSM 29961</strain>
    </source>
</reference>
<keyword evidence="3" id="KW-1185">Reference proteome</keyword>
<dbReference type="Pfam" id="PF04397">
    <property type="entry name" value="LytTR"/>
    <property type="match status" value="1"/>
</dbReference>
<accession>A0A286FJ91</accession>
<dbReference type="GO" id="GO:0003677">
    <property type="term" value="F:DNA binding"/>
    <property type="evidence" value="ECO:0007669"/>
    <property type="project" value="UniProtKB-KW"/>
</dbReference>
<dbReference type="SMART" id="SM00850">
    <property type="entry name" value="LytTR"/>
    <property type="match status" value="1"/>
</dbReference>
<dbReference type="InterPro" id="IPR007492">
    <property type="entry name" value="LytTR_DNA-bd_dom"/>
</dbReference>
<feature type="domain" description="HTH LytTR-type" evidence="1">
    <location>
        <begin position="9"/>
        <end position="113"/>
    </location>
</feature>
<protein>
    <submittedName>
        <fullName evidence="2">LytTr DNA-binding domain-containing protein</fullName>
    </submittedName>
</protein>
<dbReference type="OrthoDB" id="965357at2"/>
<dbReference type="Gene3D" id="2.40.50.1020">
    <property type="entry name" value="LytTr DNA-binding domain"/>
    <property type="match status" value="1"/>
</dbReference>
<dbReference type="RefSeq" id="WP_097125945.1">
    <property type="nucleotide sequence ID" value="NZ_OCNH01000001.1"/>
</dbReference>
<evidence type="ECO:0000313" key="2">
    <source>
        <dbReference type="EMBL" id="SOD83292.1"/>
    </source>
</evidence>
<keyword evidence="2" id="KW-0238">DNA-binding</keyword>
<organism evidence="2 3">
    <name type="scientific">Spirosoma fluviale</name>
    <dbReference type="NCBI Taxonomy" id="1597977"/>
    <lineage>
        <taxon>Bacteria</taxon>
        <taxon>Pseudomonadati</taxon>
        <taxon>Bacteroidota</taxon>
        <taxon>Cytophagia</taxon>
        <taxon>Cytophagales</taxon>
        <taxon>Cytophagaceae</taxon>
        <taxon>Spirosoma</taxon>
    </lineage>
</organism>
<dbReference type="PROSITE" id="PS50930">
    <property type="entry name" value="HTH_LYTTR"/>
    <property type="match status" value="1"/>
</dbReference>
<name>A0A286FJ91_9BACT</name>
<sequence>MRTQPNLTITIQIPGYRHIQDAQRIRRLQGSGNYTMIYLRDTDKPLLVSKTLVYFADQLQDFIRVSKSSLINPMDIIKVTRWDARRMEIELSDGTLLPVARRRSADLLEVLQKQVDRRKIVQRGPSWSIQLVANQPVRPYK</sequence>
<gene>
    <name evidence="2" type="ORF">SAMN06269250_2427</name>
</gene>
<dbReference type="EMBL" id="OCNH01000001">
    <property type="protein sequence ID" value="SOD83292.1"/>
    <property type="molecule type" value="Genomic_DNA"/>
</dbReference>
<evidence type="ECO:0000259" key="1">
    <source>
        <dbReference type="PROSITE" id="PS50930"/>
    </source>
</evidence>
<evidence type="ECO:0000313" key="3">
    <source>
        <dbReference type="Proteomes" id="UP000219452"/>
    </source>
</evidence>
<dbReference type="Proteomes" id="UP000219452">
    <property type="component" value="Unassembled WGS sequence"/>
</dbReference>